<name>A0ABT7YM58_9ACTN</name>
<dbReference type="CDD" id="cd04301">
    <property type="entry name" value="NAT_SF"/>
    <property type="match status" value="1"/>
</dbReference>
<dbReference type="InterPro" id="IPR039143">
    <property type="entry name" value="GNPNAT1-like"/>
</dbReference>
<dbReference type="Gene3D" id="3.40.630.30">
    <property type="match status" value="1"/>
</dbReference>
<dbReference type="PROSITE" id="PS51186">
    <property type="entry name" value="GNAT"/>
    <property type="match status" value="1"/>
</dbReference>
<dbReference type="RefSeq" id="WP_289956314.1">
    <property type="nucleotide sequence ID" value="NZ_JAUEMJ010000002.1"/>
</dbReference>
<dbReference type="PANTHER" id="PTHR13355:SF15">
    <property type="entry name" value="GCN5-RELATED N-ACETYLTRANSFERASE 3, CHLOROPLASTIC"/>
    <property type="match status" value="1"/>
</dbReference>
<feature type="domain" description="N-acetyltransferase" evidence="1">
    <location>
        <begin position="7"/>
        <end position="159"/>
    </location>
</feature>
<comment type="caution">
    <text evidence="2">The sequence shown here is derived from an EMBL/GenBank/DDBJ whole genome shotgun (WGS) entry which is preliminary data.</text>
</comment>
<dbReference type="SUPFAM" id="SSF55729">
    <property type="entry name" value="Acyl-CoA N-acyltransferases (Nat)"/>
    <property type="match status" value="1"/>
</dbReference>
<keyword evidence="3" id="KW-1185">Reference proteome</keyword>
<evidence type="ECO:0000313" key="2">
    <source>
        <dbReference type="EMBL" id="MDN3239494.1"/>
    </source>
</evidence>
<dbReference type="EMBL" id="JAUEMJ010000002">
    <property type="protein sequence ID" value="MDN3239494.1"/>
    <property type="molecule type" value="Genomic_DNA"/>
</dbReference>
<accession>A0ABT7YM58</accession>
<dbReference type="InterPro" id="IPR000182">
    <property type="entry name" value="GNAT_dom"/>
</dbReference>
<dbReference type="PANTHER" id="PTHR13355">
    <property type="entry name" value="GLUCOSAMINE 6-PHOSPHATE N-ACETYLTRANSFERASE"/>
    <property type="match status" value="1"/>
</dbReference>
<organism evidence="2 3">
    <name type="scientific">Glycomyces tritici</name>
    <dbReference type="NCBI Taxonomy" id="2665176"/>
    <lineage>
        <taxon>Bacteria</taxon>
        <taxon>Bacillati</taxon>
        <taxon>Actinomycetota</taxon>
        <taxon>Actinomycetes</taxon>
        <taxon>Glycomycetales</taxon>
        <taxon>Glycomycetaceae</taxon>
        <taxon>Glycomyces</taxon>
    </lineage>
</organism>
<proteinExistence type="predicted"/>
<dbReference type="Pfam" id="PF00583">
    <property type="entry name" value="Acetyltransf_1"/>
    <property type="match status" value="1"/>
</dbReference>
<evidence type="ECO:0000259" key="1">
    <source>
        <dbReference type="PROSITE" id="PS51186"/>
    </source>
</evidence>
<reference evidence="2" key="1">
    <citation type="submission" date="2023-06" db="EMBL/GenBank/DDBJ databases">
        <title>Gycomyces niveus sp.nov., a novel actinomycete isolated from soil in Shouguang.</title>
        <authorList>
            <person name="Yang X."/>
            <person name="Zhao J."/>
        </authorList>
    </citation>
    <scope>NUCLEOTIDE SEQUENCE</scope>
    <source>
        <strain evidence="2">NEAU C2</strain>
    </source>
</reference>
<protein>
    <submittedName>
        <fullName evidence="2">GNAT family N-acetyltransferase</fullName>
    </submittedName>
</protein>
<gene>
    <name evidence="2" type="ORF">QWI33_07140</name>
</gene>
<dbReference type="Proteomes" id="UP001171902">
    <property type="component" value="Unassembled WGS sequence"/>
</dbReference>
<evidence type="ECO:0000313" key="3">
    <source>
        <dbReference type="Proteomes" id="UP001171902"/>
    </source>
</evidence>
<sequence>MDIPEEIEISLVRADEYQAVAMLRWQWETEGATKPTGDPEAFAKEFADWAQRNTETHRCIVLRRNGTVVGMAWLAVVARVPTPGSMSRAGGDLQSVYLAPEVRGRGLGEGLVAEALDEARRLNLKKVTVQSTTKSKNFYGRNGFIDAPKILQAKLEAKL</sequence>
<dbReference type="InterPro" id="IPR016181">
    <property type="entry name" value="Acyl_CoA_acyltransferase"/>
</dbReference>